<dbReference type="Proteomes" id="UP000199079">
    <property type="component" value="Unassembled WGS sequence"/>
</dbReference>
<gene>
    <name evidence="2" type="ORF">SAMN05216564_109103</name>
</gene>
<sequence>MNRRRVLTYASAGLVGGLSGCLNEQSPDREGASETGSPTQTAETPTYECDAATRPVPPGPDADPPGDAERYTYPTRPDSLSDEEVRSYAARYERAYRLTKTYSQRGTYLNQVSVSIEETEIHDAPDGAAIVQVAYTYDAEIEGDDGPIEIDSPLLYASYYVDDEVVLRAVDKKLQENVSRLVVDPITQGQPVECF</sequence>
<reference evidence="3" key="1">
    <citation type="submission" date="2016-10" db="EMBL/GenBank/DDBJ databases">
        <authorList>
            <person name="Varghese N."/>
            <person name="Submissions S."/>
        </authorList>
    </citation>
    <scope>NUCLEOTIDE SEQUENCE [LARGE SCALE GENOMIC DNA]</scope>
    <source>
        <strain evidence="3">DC30,IBRC 10041,KCTC 4046</strain>
    </source>
</reference>
<organism evidence="2 3">
    <name type="scientific">Halopenitus persicus</name>
    <dbReference type="NCBI Taxonomy" id="1048396"/>
    <lineage>
        <taxon>Archaea</taxon>
        <taxon>Methanobacteriati</taxon>
        <taxon>Methanobacteriota</taxon>
        <taxon>Stenosarchaea group</taxon>
        <taxon>Halobacteria</taxon>
        <taxon>Halobacteriales</taxon>
        <taxon>Haloferacaceae</taxon>
        <taxon>Halopenitus</taxon>
    </lineage>
</organism>
<keyword evidence="3" id="KW-1185">Reference proteome</keyword>
<feature type="region of interest" description="Disordered" evidence="1">
    <location>
        <begin position="17"/>
        <end position="85"/>
    </location>
</feature>
<dbReference type="PROSITE" id="PS51257">
    <property type="entry name" value="PROKAR_LIPOPROTEIN"/>
    <property type="match status" value="1"/>
</dbReference>
<dbReference type="EMBL" id="FNPC01000009">
    <property type="protein sequence ID" value="SDY76163.1"/>
    <property type="molecule type" value="Genomic_DNA"/>
</dbReference>
<feature type="compositionally biased region" description="Polar residues" evidence="1">
    <location>
        <begin position="34"/>
        <end position="44"/>
    </location>
</feature>
<proteinExistence type="predicted"/>
<evidence type="ECO:0000313" key="2">
    <source>
        <dbReference type="EMBL" id="SDY76163.1"/>
    </source>
</evidence>
<name>A0A1H3MI02_9EURY</name>
<evidence type="ECO:0000313" key="3">
    <source>
        <dbReference type="Proteomes" id="UP000199079"/>
    </source>
</evidence>
<dbReference type="AlphaFoldDB" id="A0A1H3MI02"/>
<protein>
    <submittedName>
        <fullName evidence="2">Uncharacterized protein</fullName>
    </submittedName>
</protein>
<evidence type="ECO:0000256" key="1">
    <source>
        <dbReference type="SAM" id="MobiDB-lite"/>
    </source>
</evidence>
<accession>A0A1H3MI02</accession>